<dbReference type="EMBL" id="CH940652">
    <property type="protein sequence ID" value="KRF79070.1"/>
    <property type="molecule type" value="Genomic_DNA"/>
</dbReference>
<evidence type="ECO:0000256" key="3">
    <source>
        <dbReference type="SAM" id="SignalP"/>
    </source>
</evidence>
<keyword evidence="3" id="KW-0732">Signal</keyword>
<protein>
    <submittedName>
        <fullName evidence="5">Uncharacterized protein, isoform H</fullName>
    </submittedName>
</protein>
<dbReference type="PRINTS" id="PR00837">
    <property type="entry name" value="V5TPXLIKE"/>
</dbReference>
<evidence type="ECO:0000313" key="5">
    <source>
        <dbReference type="EMBL" id="KRF79070.1"/>
    </source>
</evidence>
<keyword evidence="2" id="KW-0964">Secreted</keyword>
<name>A0A0Q9WDN5_DROVI</name>
<dbReference type="InterPro" id="IPR034113">
    <property type="entry name" value="SCP_GAPR1-like"/>
</dbReference>
<dbReference type="SMART" id="SM00198">
    <property type="entry name" value="SCP"/>
    <property type="match status" value="1"/>
</dbReference>
<evidence type="ECO:0000259" key="4">
    <source>
        <dbReference type="SMART" id="SM00198"/>
    </source>
</evidence>
<dbReference type="InterPro" id="IPR035940">
    <property type="entry name" value="CAP_sf"/>
</dbReference>
<dbReference type="SUPFAM" id="SSF55797">
    <property type="entry name" value="PR-1-like"/>
    <property type="match status" value="1"/>
</dbReference>
<dbReference type="PANTHER" id="PTHR10334">
    <property type="entry name" value="CYSTEINE-RICH SECRETORY PROTEIN-RELATED"/>
    <property type="match status" value="1"/>
</dbReference>
<evidence type="ECO:0000256" key="2">
    <source>
        <dbReference type="ARBA" id="ARBA00022525"/>
    </source>
</evidence>
<evidence type="ECO:0000256" key="1">
    <source>
        <dbReference type="ARBA" id="ARBA00004613"/>
    </source>
</evidence>
<dbReference type="GO" id="GO:0005576">
    <property type="term" value="C:extracellular region"/>
    <property type="evidence" value="ECO:0007669"/>
    <property type="project" value="UniProtKB-SubCell"/>
</dbReference>
<feature type="signal peptide" evidence="3">
    <location>
        <begin position="1"/>
        <end position="23"/>
    </location>
</feature>
<dbReference type="InterPro" id="IPR014044">
    <property type="entry name" value="CAP_dom"/>
</dbReference>
<dbReference type="Proteomes" id="UP000008792">
    <property type="component" value="Unassembled WGS sequence"/>
</dbReference>
<proteinExistence type="predicted"/>
<keyword evidence="6" id="KW-1185">Reference proteome</keyword>
<dbReference type="AlphaFoldDB" id="A0A0Q9WDN5"/>
<feature type="chain" id="PRO_5006386673" evidence="3">
    <location>
        <begin position="24"/>
        <end position="190"/>
    </location>
</feature>
<feature type="domain" description="SCP" evidence="4">
    <location>
        <begin position="24"/>
        <end position="153"/>
    </location>
</feature>
<dbReference type="InterPro" id="IPR001283">
    <property type="entry name" value="CRISP-related"/>
</dbReference>
<dbReference type="CDD" id="cd05382">
    <property type="entry name" value="CAP_GAPR1-like"/>
    <property type="match status" value="1"/>
</dbReference>
<sequence length="190" mass="21490">MNSENVLGLCVAAVLLLCIPTKSDFESDVLISHNIFRIKHGCPIFYLDDDFSTECKKYAEKLAKEEALKHSAANGTYGENLCYTTDQAELCVQMWYDEVKDYDFDKAEYSPATRHFTQLIWKATESLGVGQATSSSGRHFVVARYKPAGNTEGKFKENVPRALSFGHSIHTSKYFTLFSWLFPALPMQTF</sequence>
<dbReference type="FunFam" id="3.40.33.10:FF:000002">
    <property type="entry name" value="Golgi-associated plant pathogenesis-related protein 1"/>
    <property type="match status" value="1"/>
</dbReference>
<comment type="subcellular location">
    <subcellularLocation>
        <location evidence="1">Secreted</location>
    </subcellularLocation>
</comment>
<reference evidence="5 6" key="1">
    <citation type="journal article" date="2007" name="Nature">
        <title>Evolution of genes and genomes on the Drosophila phylogeny.</title>
        <authorList>
            <consortium name="Drosophila 12 Genomes Consortium"/>
            <person name="Clark A.G."/>
            <person name="Eisen M.B."/>
            <person name="Smith D.R."/>
            <person name="Bergman C.M."/>
            <person name="Oliver B."/>
            <person name="Markow T.A."/>
            <person name="Kaufman T.C."/>
            <person name="Kellis M."/>
            <person name="Gelbart W."/>
            <person name="Iyer V.N."/>
            <person name="Pollard D.A."/>
            <person name="Sackton T.B."/>
            <person name="Larracuente A.M."/>
            <person name="Singh N.D."/>
            <person name="Abad J.P."/>
            <person name="Abt D.N."/>
            <person name="Adryan B."/>
            <person name="Aguade M."/>
            <person name="Akashi H."/>
            <person name="Anderson W.W."/>
            <person name="Aquadro C.F."/>
            <person name="Ardell D.H."/>
            <person name="Arguello R."/>
            <person name="Artieri C.G."/>
            <person name="Barbash D.A."/>
            <person name="Barker D."/>
            <person name="Barsanti P."/>
            <person name="Batterham P."/>
            <person name="Batzoglou S."/>
            <person name="Begun D."/>
            <person name="Bhutkar A."/>
            <person name="Blanco E."/>
            <person name="Bosak S.A."/>
            <person name="Bradley R.K."/>
            <person name="Brand A.D."/>
            <person name="Brent M.R."/>
            <person name="Brooks A.N."/>
            <person name="Brown R.H."/>
            <person name="Butlin R.K."/>
            <person name="Caggese C."/>
            <person name="Calvi B.R."/>
            <person name="Bernardo de Carvalho A."/>
            <person name="Caspi A."/>
            <person name="Castrezana S."/>
            <person name="Celniker S.E."/>
            <person name="Chang J.L."/>
            <person name="Chapple C."/>
            <person name="Chatterji S."/>
            <person name="Chinwalla A."/>
            <person name="Civetta A."/>
            <person name="Clifton S.W."/>
            <person name="Comeron J.M."/>
            <person name="Costello J.C."/>
            <person name="Coyne J.A."/>
            <person name="Daub J."/>
            <person name="David R.G."/>
            <person name="Delcher A.L."/>
            <person name="Delehaunty K."/>
            <person name="Do C.B."/>
            <person name="Ebling H."/>
            <person name="Edwards K."/>
            <person name="Eickbush T."/>
            <person name="Evans J.D."/>
            <person name="Filipski A."/>
            <person name="Findeiss S."/>
            <person name="Freyhult E."/>
            <person name="Fulton L."/>
            <person name="Fulton R."/>
            <person name="Garcia A.C."/>
            <person name="Gardiner A."/>
            <person name="Garfield D.A."/>
            <person name="Garvin B.E."/>
            <person name="Gibson G."/>
            <person name="Gilbert D."/>
            <person name="Gnerre S."/>
            <person name="Godfrey J."/>
            <person name="Good R."/>
            <person name="Gotea V."/>
            <person name="Gravely B."/>
            <person name="Greenberg A.J."/>
            <person name="Griffiths-Jones S."/>
            <person name="Gross S."/>
            <person name="Guigo R."/>
            <person name="Gustafson E.A."/>
            <person name="Haerty W."/>
            <person name="Hahn M.W."/>
            <person name="Halligan D.L."/>
            <person name="Halpern A.L."/>
            <person name="Halter G.M."/>
            <person name="Han M.V."/>
            <person name="Heger A."/>
            <person name="Hillier L."/>
            <person name="Hinrichs A.S."/>
            <person name="Holmes I."/>
            <person name="Hoskins R.A."/>
            <person name="Hubisz M.J."/>
            <person name="Hultmark D."/>
            <person name="Huntley M.A."/>
            <person name="Jaffe D.B."/>
            <person name="Jagadeeshan S."/>
            <person name="Jeck W.R."/>
            <person name="Johnson J."/>
            <person name="Jones C.D."/>
            <person name="Jordan W.C."/>
            <person name="Karpen G.H."/>
            <person name="Kataoka E."/>
            <person name="Keightley P.D."/>
            <person name="Kheradpour P."/>
            <person name="Kirkness E.F."/>
            <person name="Koerich L.B."/>
            <person name="Kristiansen K."/>
            <person name="Kudrna D."/>
            <person name="Kulathinal R.J."/>
            <person name="Kumar S."/>
            <person name="Kwok R."/>
            <person name="Lander E."/>
            <person name="Langley C.H."/>
            <person name="Lapoint R."/>
            <person name="Lazzaro B.P."/>
            <person name="Lee S.J."/>
            <person name="Levesque L."/>
            <person name="Li R."/>
            <person name="Lin C.F."/>
            <person name="Lin M.F."/>
            <person name="Lindblad-Toh K."/>
            <person name="Llopart A."/>
            <person name="Long M."/>
            <person name="Low L."/>
            <person name="Lozovsky E."/>
            <person name="Lu J."/>
            <person name="Luo M."/>
            <person name="Machado C.A."/>
            <person name="Makalowski W."/>
            <person name="Marzo M."/>
            <person name="Matsuda M."/>
            <person name="Matzkin L."/>
            <person name="McAllister B."/>
            <person name="McBride C.S."/>
            <person name="McKernan B."/>
            <person name="McKernan K."/>
            <person name="Mendez-Lago M."/>
            <person name="Minx P."/>
            <person name="Mollenhauer M.U."/>
            <person name="Montooth K."/>
            <person name="Mount S.M."/>
            <person name="Mu X."/>
            <person name="Myers E."/>
            <person name="Negre B."/>
            <person name="Newfeld S."/>
            <person name="Nielsen R."/>
            <person name="Noor M.A."/>
            <person name="O'Grady P."/>
            <person name="Pachter L."/>
            <person name="Papaceit M."/>
            <person name="Parisi M.J."/>
            <person name="Parisi M."/>
            <person name="Parts L."/>
            <person name="Pedersen J.S."/>
            <person name="Pesole G."/>
            <person name="Phillippy A.M."/>
            <person name="Ponting C.P."/>
            <person name="Pop M."/>
            <person name="Porcelli D."/>
            <person name="Powell J.R."/>
            <person name="Prohaska S."/>
            <person name="Pruitt K."/>
            <person name="Puig M."/>
            <person name="Quesneville H."/>
            <person name="Ram K.R."/>
            <person name="Rand D."/>
            <person name="Rasmussen M.D."/>
            <person name="Reed L.K."/>
            <person name="Reenan R."/>
            <person name="Reily A."/>
            <person name="Remington K.A."/>
            <person name="Rieger T.T."/>
            <person name="Ritchie M.G."/>
            <person name="Robin C."/>
            <person name="Rogers Y.H."/>
            <person name="Rohde C."/>
            <person name="Rozas J."/>
            <person name="Rubenfield M.J."/>
            <person name="Ruiz A."/>
            <person name="Russo S."/>
            <person name="Salzberg S.L."/>
            <person name="Sanchez-Gracia A."/>
            <person name="Saranga D.J."/>
            <person name="Sato H."/>
            <person name="Schaeffer S.W."/>
            <person name="Schatz M.C."/>
            <person name="Schlenke T."/>
            <person name="Schwartz R."/>
            <person name="Segarra C."/>
            <person name="Singh R.S."/>
            <person name="Sirot L."/>
            <person name="Sirota M."/>
            <person name="Sisneros N.B."/>
            <person name="Smith C.D."/>
            <person name="Smith T.F."/>
            <person name="Spieth J."/>
            <person name="Stage D.E."/>
            <person name="Stark A."/>
            <person name="Stephan W."/>
            <person name="Strausberg R.L."/>
            <person name="Strempel S."/>
            <person name="Sturgill D."/>
            <person name="Sutton G."/>
            <person name="Sutton G.G."/>
            <person name="Tao W."/>
            <person name="Teichmann S."/>
            <person name="Tobari Y.N."/>
            <person name="Tomimura Y."/>
            <person name="Tsolas J.M."/>
            <person name="Valente V.L."/>
            <person name="Venter E."/>
            <person name="Venter J.C."/>
            <person name="Vicario S."/>
            <person name="Vieira F.G."/>
            <person name="Vilella A.J."/>
            <person name="Villasante A."/>
            <person name="Walenz B."/>
            <person name="Wang J."/>
            <person name="Wasserman M."/>
            <person name="Watts T."/>
            <person name="Wilson D."/>
            <person name="Wilson R.K."/>
            <person name="Wing R.A."/>
            <person name="Wolfner M.F."/>
            <person name="Wong A."/>
            <person name="Wong G.K."/>
            <person name="Wu C.I."/>
            <person name="Wu G."/>
            <person name="Yamamoto D."/>
            <person name="Yang H.P."/>
            <person name="Yang S.P."/>
            <person name="Yorke J.A."/>
            <person name="Yoshida K."/>
            <person name="Zdobnov E."/>
            <person name="Zhang P."/>
            <person name="Zhang Y."/>
            <person name="Zimin A.V."/>
            <person name="Baldwin J."/>
            <person name="Abdouelleil A."/>
            <person name="Abdulkadir J."/>
            <person name="Abebe A."/>
            <person name="Abera B."/>
            <person name="Abreu J."/>
            <person name="Acer S.C."/>
            <person name="Aftuck L."/>
            <person name="Alexander A."/>
            <person name="An P."/>
            <person name="Anderson E."/>
            <person name="Anderson S."/>
            <person name="Arachi H."/>
            <person name="Azer M."/>
            <person name="Bachantsang P."/>
            <person name="Barry A."/>
            <person name="Bayul T."/>
            <person name="Berlin A."/>
            <person name="Bessette D."/>
            <person name="Bloom T."/>
            <person name="Blye J."/>
            <person name="Boguslavskiy L."/>
            <person name="Bonnet C."/>
            <person name="Boukhgalter B."/>
            <person name="Bourzgui I."/>
            <person name="Brown A."/>
            <person name="Cahill P."/>
            <person name="Channer S."/>
            <person name="Cheshatsang Y."/>
            <person name="Chuda L."/>
            <person name="Citroen M."/>
            <person name="Collymore A."/>
            <person name="Cooke P."/>
            <person name="Costello M."/>
            <person name="D'Aco K."/>
            <person name="Daza R."/>
            <person name="De Haan G."/>
            <person name="DeGray S."/>
            <person name="DeMaso C."/>
            <person name="Dhargay N."/>
            <person name="Dooley K."/>
            <person name="Dooley E."/>
            <person name="Doricent M."/>
            <person name="Dorje P."/>
            <person name="Dorjee K."/>
            <person name="Dupes A."/>
            <person name="Elong R."/>
            <person name="Falk J."/>
            <person name="Farina A."/>
            <person name="Faro S."/>
            <person name="Ferguson D."/>
            <person name="Fisher S."/>
            <person name="Foley C.D."/>
            <person name="Franke A."/>
            <person name="Friedrich D."/>
            <person name="Gadbois L."/>
            <person name="Gearin G."/>
            <person name="Gearin C.R."/>
            <person name="Giannoukos G."/>
            <person name="Goode T."/>
            <person name="Graham J."/>
            <person name="Grandbois E."/>
            <person name="Grewal S."/>
            <person name="Gyaltsen K."/>
            <person name="Hafez N."/>
            <person name="Hagos B."/>
            <person name="Hall J."/>
            <person name="Henson C."/>
            <person name="Hollinger A."/>
            <person name="Honan T."/>
            <person name="Huard M.D."/>
            <person name="Hughes L."/>
            <person name="Hurhula B."/>
            <person name="Husby M.E."/>
            <person name="Kamat A."/>
            <person name="Kanga B."/>
            <person name="Kashin S."/>
            <person name="Khazanovich D."/>
            <person name="Kisner P."/>
            <person name="Lance K."/>
            <person name="Lara M."/>
            <person name="Lee W."/>
            <person name="Lennon N."/>
            <person name="Letendre F."/>
            <person name="LeVine R."/>
            <person name="Lipovsky A."/>
            <person name="Liu X."/>
            <person name="Liu J."/>
            <person name="Liu S."/>
            <person name="Lokyitsang T."/>
            <person name="Lokyitsang Y."/>
            <person name="Lubonja R."/>
            <person name="Lui A."/>
            <person name="MacDonald P."/>
            <person name="Magnisalis V."/>
            <person name="Maru K."/>
            <person name="Matthews C."/>
            <person name="McCusker W."/>
            <person name="McDonough S."/>
            <person name="Mehta T."/>
            <person name="Meldrim J."/>
            <person name="Meneus L."/>
            <person name="Mihai O."/>
            <person name="Mihalev A."/>
            <person name="Mihova T."/>
            <person name="Mittelman R."/>
            <person name="Mlenga V."/>
            <person name="Montmayeur A."/>
            <person name="Mulrain L."/>
            <person name="Navidi A."/>
            <person name="Naylor J."/>
            <person name="Negash T."/>
            <person name="Nguyen T."/>
            <person name="Nguyen N."/>
            <person name="Nicol R."/>
            <person name="Norbu C."/>
            <person name="Norbu N."/>
            <person name="Novod N."/>
            <person name="O'Neill B."/>
            <person name="Osman S."/>
            <person name="Markiewicz E."/>
            <person name="Oyono O.L."/>
            <person name="Patti C."/>
            <person name="Phunkhang P."/>
            <person name="Pierre F."/>
            <person name="Priest M."/>
            <person name="Raghuraman S."/>
            <person name="Rege F."/>
            <person name="Reyes R."/>
            <person name="Rise C."/>
            <person name="Rogov P."/>
            <person name="Ross K."/>
            <person name="Ryan E."/>
            <person name="Settipalli S."/>
            <person name="Shea T."/>
            <person name="Sherpa N."/>
            <person name="Shi L."/>
            <person name="Shih D."/>
            <person name="Sparrow T."/>
            <person name="Spaulding J."/>
            <person name="Stalker J."/>
            <person name="Stange-Thomann N."/>
            <person name="Stavropoulos S."/>
            <person name="Stone C."/>
            <person name="Strader C."/>
            <person name="Tesfaye S."/>
            <person name="Thomson T."/>
            <person name="Thoulutsang Y."/>
            <person name="Thoulutsang D."/>
            <person name="Topham K."/>
            <person name="Topping I."/>
            <person name="Tsamla T."/>
            <person name="Vassiliev H."/>
            <person name="Vo A."/>
            <person name="Wangchuk T."/>
            <person name="Wangdi T."/>
            <person name="Weiand M."/>
            <person name="Wilkinson J."/>
            <person name="Wilson A."/>
            <person name="Yadav S."/>
            <person name="Young G."/>
            <person name="Yu Q."/>
            <person name="Zembek L."/>
            <person name="Zhong D."/>
            <person name="Zimmer A."/>
            <person name="Zwirko Z."/>
            <person name="Jaffe D.B."/>
            <person name="Alvarez P."/>
            <person name="Brockman W."/>
            <person name="Butler J."/>
            <person name="Chin C."/>
            <person name="Gnerre S."/>
            <person name="Grabherr M."/>
            <person name="Kleber M."/>
            <person name="Mauceli E."/>
            <person name="MacCallum I."/>
        </authorList>
    </citation>
    <scope>NUCLEOTIDE SEQUENCE [LARGE SCALE GENOMIC DNA]</scope>
    <source>
        <strain evidence="6">Tucson 15010-1051.87</strain>
    </source>
</reference>
<gene>
    <name evidence="5" type="primary">Dvir\GJ10085</name>
    <name evidence="5" type="ORF">Dvir_GJ10085</name>
</gene>
<evidence type="ECO:0000313" key="6">
    <source>
        <dbReference type="Proteomes" id="UP000008792"/>
    </source>
</evidence>
<dbReference type="Pfam" id="PF00188">
    <property type="entry name" value="CAP"/>
    <property type="match status" value="1"/>
</dbReference>
<accession>A0A0Q9WDN5</accession>
<dbReference type="Gene3D" id="3.40.33.10">
    <property type="entry name" value="CAP"/>
    <property type="match status" value="1"/>
</dbReference>
<dbReference type="OrthoDB" id="337038at2759"/>
<organism evidence="5 6">
    <name type="scientific">Drosophila virilis</name>
    <name type="common">Fruit fly</name>
    <dbReference type="NCBI Taxonomy" id="7244"/>
    <lineage>
        <taxon>Eukaryota</taxon>
        <taxon>Metazoa</taxon>
        <taxon>Ecdysozoa</taxon>
        <taxon>Arthropoda</taxon>
        <taxon>Hexapoda</taxon>
        <taxon>Insecta</taxon>
        <taxon>Pterygota</taxon>
        <taxon>Neoptera</taxon>
        <taxon>Endopterygota</taxon>
        <taxon>Diptera</taxon>
        <taxon>Brachycera</taxon>
        <taxon>Muscomorpha</taxon>
        <taxon>Ephydroidea</taxon>
        <taxon>Drosophilidae</taxon>
        <taxon>Drosophila</taxon>
    </lineage>
</organism>